<feature type="domain" description="NACHT N-terminal Helical" evidence="1">
    <location>
        <begin position="1"/>
        <end position="64"/>
    </location>
</feature>
<comment type="caution">
    <text evidence="2">The sequence shown here is derived from an EMBL/GenBank/DDBJ whole genome shotgun (WGS) entry which is preliminary data.</text>
</comment>
<accession>A0A7W9LI85</accession>
<organism evidence="2 3">
    <name type="scientific">Nonomuraea jabiensis</name>
    <dbReference type="NCBI Taxonomy" id="882448"/>
    <lineage>
        <taxon>Bacteria</taxon>
        <taxon>Bacillati</taxon>
        <taxon>Actinomycetota</taxon>
        <taxon>Actinomycetes</taxon>
        <taxon>Streptosporangiales</taxon>
        <taxon>Streptosporangiaceae</taxon>
        <taxon>Nonomuraea</taxon>
    </lineage>
</organism>
<name>A0A7W9LI85_9ACTN</name>
<dbReference type="InterPro" id="IPR054547">
    <property type="entry name" value="NNH1"/>
</dbReference>
<dbReference type="EMBL" id="JACHMB010000001">
    <property type="protein sequence ID" value="MBB5784767.1"/>
    <property type="molecule type" value="Genomic_DNA"/>
</dbReference>
<dbReference type="Proteomes" id="UP000579153">
    <property type="component" value="Unassembled WGS sequence"/>
</dbReference>
<reference evidence="2 3" key="1">
    <citation type="submission" date="2020-08" db="EMBL/GenBank/DDBJ databases">
        <title>Sequencing the genomes of 1000 actinobacteria strains.</title>
        <authorList>
            <person name="Klenk H.-P."/>
        </authorList>
    </citation>
    <scope>NUCLEOTIDE SEQUENCE [LARGE SCALE GENOMIC DNA]</scope>
    <source>
        <strain evidence="2 3">DSM 45507</strain>
    </source>
</reference>
<gene>
    <name evidence="2" type="ORF">HD596_011523</name>
</gene>
<sequence length="136" mass="15550">MREWLATRAARKERGSELKDLIHGGFRGRPAPRKFHDQLQGIAPAVEGRLSRLLEQEFRGLDEQAATESLARLSELAEGMERLLARMPLRTLEAPEGRQDDDAFQRRYLGFVSRTLDEVKLFGVRAKNYRTSLRAA</sequence>
<proteinExistence type="predicted"/>
<dbReference type="Pfam" id="PF22733">
    <property type="entry name" value="NNH1"/>
    <property type="match status" value="1"/>
</dbReference>
<keyword evidence="3" id="KW-1185">Reference proteome</keyword>
<evidence type="ECO:0000313" key="3">
    <source>
        <dbReference type="Proteomes" id="UP000579153"/>
    </source>
</evidence>
<evidence type="ECO:0000259" key="1">
    <source>
        <dbReference type="Pfam" id="PF22733"/>
    </source>
</evidence>
<evidence type="ECO:0000313" key="2">
    <source>
        <dbReference type="EMBL" id="MBB5784767.1"/>
    </source>
</evidence>
<protein>
    <recommendedName>
        <fullName evidence="1">NACHT N-terminal Helical domain-containing protein</fullName>
    </recommendedName>
</protein>
<dbReference type="AlphaFoldDB" id="A0A7W9LI85"/>